<evidence type="ECO:0000313" key="2">
    <source>
        <dbReference type="Proteomes" id="UP000308901"/>
    </source>
</evidence>
<dbReference type="Gene3D" id="3.10.450.710">
    <property type="entry name" value="Tgt2/MlaC"/>
    <property type="match status" value="1"/>
</dbReference>
<dbReference type="InterPro" id="IPR008869">
    <property type="entry name" value="MlaC/ttg2D"/>
</dbReference>
<comment type="caution">
    <text evidence="1">The sequence shown here is derived from an EMBL/GenBank/DDBJ whole genome shotgun (WGS) entry which is preliminary data.</text>
</comment>
<accession>A0A5R8Y4H3</accession>
<sequence>MYKILFSLLLVLNFTYANFQKDNIEAKMGNTIDKVLMILKDSNLAKEKKAEEIINLMDPIFDYELMSRLSLGKQWNLLSQEKKDNFIKIFTEKLKNSYVEKLDLYTDELVEILGKEQPKANRIILKTQLVGKEEKYQINYKFYEKSEDSWLIYDVDLLGVSIIQTYRKQFSGFLKDKTFDELVTFLRDKNNSNK</sequence>
<proteinExistence type="predicted"/>
<gene>
    <name evidence="1" type="ORF">FDK22_00635</name>
</gene>
<dbReference type="InterPro" id="IPR042245">
    <property type="entry name" value="Tgt2/MlaC_sf"/>
</dbReference>
<name>A0A5R8Y4H3_9BACT</name>
<dbReference type="PANTHER" id="PTHR36573">
    <property type="entry name" value="INTERMEMBRANE PHOSPHOLIPID TRANSPORT SYSTEM BINDING PROTEIN MLAC"/>
    <property type="match status" value="1"/>
</dbReference>
<dbReference type="RefSeq" id="WP_138150843.1">
    <property type="nucleotide sequence ID" value="NZ_CBDDKQ010000002.1"/>
</dbReference>
<evidence type="ECO:0000313" key="1">
    <source>
        <dbReference type="EMBL" id="TLP40553.1"/>
    </source>
</evidence>
<dbReference type="Proteomes" id="UP000308901">
    <property type="component" value="Unassembled WGS sequence"/>
</dbReference>
<dbReference type="EMBL" id="VANU01000001">
    <property type="protein sequence ID" value="TLP40553.1"/>
    <property type="molecule type" value="Genomic_DNA"/>
</dbReference>
<organism evidence="1 2">
    <name type="scientific">Arcobacter arenosus</name>
    <dbReference type="NCBI Taxonomy" id="2576037"/>
    <lineage>
        <taxon>Bacteria</taxon>
        <taxon>Pseudomonadati</taxon>
        <taxon>Campylobacterota</taxon>
        <taxon>Epsilonproteobacteria</taxon>
        <taxon>Campylobacterales</taxon>
        <taxon>Arcobacteraceae</taxon>
        <taxon>Arcobacter</taxon>
    </lineage>
</organism>
<dbReference type="Pfam" id="PF05494">
    <property type="entry name" value="MlaC"/>
    <property type="match status" value="1"/>
</dbReference>
<dbReference type="AlphaFoldDB" id="A0A5R8Y4H3"/>
<dbReference type="OrthoDB" id="9798905at2"/>
<reference evidence="1 2" key="1">
    <citation type="submission" date="2019-05" db="EMBL/GenBank/DDBJ databases">
        <title>Arcobacter sp. nov., isolated from sea sediment.</title>
        <authorList>
            <person name="Kim W."/>
        </authorList>
    </citation>
    <scope>NUCLEOTIDE SEQUENCE [LARGE SCALE GENOMIC DNA]</scope>
    <source>
        <strain evidence="1 2">CAU 1517</strain>
    </source>
</reference>
<protein>
    <submittedName>
        <fullName evidence="1">ABC transporter substrate-binding protein</fullName>
    </submittedName>
</protein>
<keyword evidence="2" id="KW-1185">Reference proteome</keyword>
<dbReference type="PANTHER" id="PTHR36573:SF1">
    <property type="entry name" value="INTERMEMBRANE PHOSPHOLIPID TRANSPORT SYSTEM BINDING PROTEIN MLAC"/>
    <property type="match status" value="1"/>
</dbReference>